<gene>
    <name evidence="1" type="ORF">LCGC14_2466520</name>
</gene>
<dbReference type="EMBL" id="LAZR01038525">
    <property type="protein sequence ID" value="KKL19330.1"/>
    <property type="molecule type" value="Genomic_DNA"/>
</dbReference>
<sequence>MASSVIEIVQEEIVQGTFGDPCQACLYRKEHQGVCANCGRPKTQRKRLL</sequence>
<accession>A0A0F9BCB6</accession>
<organism evidence="1">
    <name type="scientific">marine sediment metagenome</name>
    <dbReference type="NCBI Taxonomy" id="412755"/>
    <lineage>
        <taxon>unclassified sequences</taxon>
        <taxon>metagenomes</taxon>
        <taxon>ecological metagenomes</taxon>
    </lineage>
</organism>
<name>A0A0F9BCB6_9ZZZZ</name>
<comment type="caution">
    <text evidence="1">The sequence shown here is derived from an EMBL/GenBank/DDBJ whole genome shotgun (WGS) entry which is preliminary data.</text>
</comment>
<evidence type="ECO:0000313" key="1">
    <source>
        <dbReference type="EMBL" id="KKL19330.1"/>
    </source>
</evidence>
<proteinExistence type="predicted"/>
<reference evidence="1" key="1">
    <citation type="journal article" date="2015" name="Nature">
        <title>Complex archaea that bridge the gap between prokaryotes and eukaryotes.</title>
        <authorList>
            <person name="Spang A."/>
            <person name="Saw J.H."/>
            <person name="Jorgensen S.L."/>
            <person name="Zaremba-Niedzwiedzka K."/>
            <person name="Martijn J."/>
            <person name="Lind A.E."/>
            <person name="van Eijk R."/>
            <person name="Schleper C."/>
            <person name="Guy L."/>
            <person name="Ettema T.J."/>
        </authorList>
    </citation>
    <scope>NUCLEOTIDE SEQUENCE</scope>
</reference>
<dbReference type="AlphaFoldDB" id="A0A0F9BCB6"/>
<protein>
    <submittedName>
        <fullName evidence="1">Uncharacterized protein</fullName>
    </submittedName>
</protein>